<organism evidence="2 3">
    <name type="scientific">Botrimarina hoheduenensis</name>
    <dbReference type="NCBI Taxonomy" id="2528000"/>
    <lineage>
        <taxon>Bacteria</taxon>
        <taxon>Pseudomonadati</taxon>
        <taxon>Planctomycetota</taxon>
        <taxon>Planctomycetia</taxon>
        <taxon>Pirellulales</taxon>
        <taxon>Lacipirellulaceae</taxon>
        <taxon>Botrimarina</taxon>
    </lineage>
</organism>
<feature type="domain" description="DNA primase/polymerase bifunctional N-terminal" evidence="1">
    <location>
        <begin position="8"/>
        <end position="171"/>
    </location>
</feature>
<dbReference type="RefSeq" id="WP_146574863.1">
    <property type="nucleotide sequence ID" value="NZ_SJPH01000006.1"/>
</dbReference>
<reference evidence="2 3" key="1">
    <citation type="submission" date="2019-02" db="EMBL/GenBank/DDBJ databases">
        <title>Deep-cultivation of Planctomycetes and their phenomic and genomic characterization uncovers novel biology.</title>
        <authorList>
            <person name="Wiegand S."/>
            <person name="Jogler M."/>
            <person name="Boedeker C."/>
            <person name="Pinto D."/>
            <person name="Vollmers J."/>
            <person name="Rivas-Marin E."/>
            <person name="Kohn T."/>
            <person name="Peeters S.H."/>
            <person name="Heuer A."/>
            <person name="Rast P."/>
            <person name="Oberbeckmann S."/>
            <person name="Bunk B."/>
            <person name="Jeske O."/>
            <person name="Meyerdierks A."/>
            <person name="Storesund J.E."/>
            <person name="Kallscheuer N."/>
            <person name="Luecker S."/>
            <person name="Lage O.M."/>
            <person name="Pohl T."/>
            <person name="Merkel B.J."/>
            <person name="Hornburger P."/>
            <person name="Mueller R.-W."/>
            <person name="Bruemmer F."/>
            <person name="Labrenz M."/>
            <person name="Spormann A.M."/>
            <person name="Op Den Camp H."/>
            <person name="Overmann J."/>
            <person name="Amann R."/>
            <person name="Jetten M.S.M."/>
            <person name="Mascher T."/>
            <person name="Medema M.H."/>
            <person name="Devos D.P."/>
            <person name="Kaster A.-K."/>
            <person name="Ovreas L."/>
            <person name="Rohde M."/>
            <person name="Galperin M.Y."/>
            <person name="Jogler C."/>
        </authorList>
    </citation>
    <scope>NUCLEOTIDE SEQUENCE [LARGE SCALE GENOMIC DNA]</scope>
    <source>
        <strain evidence="2 3">Pla111</strain>
    </source>
</reference>
<proteinExistence type="predicted"/>
<evidence type="ECO:0000313" key="2">
    <source>
        <dbReference type="EMBL" id="TWT42659.1"/>
    </source>
</evidence>
<dbReference type="OrthoDB" id="247920at2"/>
<protein>
    <recommendedName>
        <fullName evidence="1">DNA primase/polymerase bifunctional N-terminal domain-containing protein</fullName>
    </recommendedName>
</protein>
<dbReference type="EMBL" id="SJPH01000006">
    <property type="protein sequence ID" value="TWT42659.1"/>
    <property type="molecule type" value="Genomic_DNA"/>
</dbReference>
<comment type="caution">
    <text evidence="2">The sequence shown here is derived from an EMBL/GenBank/DDBJ whole genome shotgun (WGS) entry which is preliminary data.</text>
</comment>
<gene>
    <name evidence="2" type="ORF">Pla111_26310</name>
</gene>
<dbReference type="InterPro" id="IPR015330">
    <property type="entry name" value="DNA_primase/pol_bifunc_N"/>
</dbReference>
<dbReference type="SUPFAM" id="SSF56747">
    <property type="entry name" value="Prim-pol domain"/>
    <property type="match status" value="1"/>
</dbReference>
<evidence type="ECO:0000259" key="1">
    <source>
        <dbReference type="SMART" id="SM00943"/>
    </source>
</evidence>
<keyword evidence="3" id="KW-1185">Reference proteome</keyword>
<dbReference type="AlphaFoldDB" id="A0A5C5VY57"/>
<dbReference type="Gene3D" id="3.30.720.160">
    <property type="entry name" value="Bifunctional DNA primase/polymerase, N-terminal"/>
    <property type="match status" value="1"/>
</dbReference>
<accession>A0A5C5VY57</accession>
<name>A0A5C5VY57_9BACT</name>
<evidence type="ECO:0000313" key="3">
    <source>
        <dbReference type="Proteomes" id="UP000318995"/>
    </source>
</evidence>
<dbReference type="SMART" id="SM00943">
    <property type="entry name" value="Prim-Pol"/>
    <property type="match status" value="1"/>
</dbReference>
<sequence>MKRELEEARAYVERGWSIIPMRMTEKKPCYRWKRYQRNPASPATLYRWFHATDNGVGVIFGQVSGGLASRDFDDARAYHRWAEAQPALAATLPTVATRRGFHVYANAWPESVEEARRRLRGRPEGTGAIALGDGELRAGVGCYSVLPPSTHPSGHVYGWAVPLPEGELPWIDICEAGFFAAPAVEAAVEVDRFHGCHTGDTVDTVDTSNRGEGEGREKYDSEQRDFTIYVELTVEEAIAGSLPTDGGQRHRQVFEFARRLKAVPDLAELPGRELRQYVQEWHRRAYRAINTKPFEETWIDFLKAWQNVRTPYGGGVLSTAFARACRAGLPEVAQHYEQSEVQLLAGLCRELQRGAGDQPFYLSCRNAGRLLGVDHKQANRWLYLLVADGLLVEVEKGNVKTRKASQYRWRGNSGVA</sequence>
<dbReference type="Pfam" id="PF09250">
    <property type="entry name" value="Prim-Pol"/>
    <property type="match status" value="1"/>
</dbReference>
<dbReference type="Proteomes" id="UP000318995">
    <property type="component" value="Unassembled WGS sequence"/>
</dbReference>